<protein>
    <submittedName>
        <fullName evidence="1">Uncharacterized protein</fullName>
    </submittedName>
</protein>
<keyword evidence="2" id="KW-1185">Reference proteome</keyword>
<evidence type="ECO:0000313" key="2">
    <source>
        <dbReference type="Proteomes" id="UP000474159"/>
    </source>
</evidence>
<dbReference type="OrthoDB" id="9845114at2"/>
<sequence length="193" mass="20658">MALSDFTDNFRVANNEGWYGAFSLMLGRPGSAPWSGVPAWARGTAYGPGSTCTYLGDLYVARPNPSDPNWTSGNDFESDLDSKGASRWIVVAYLASWTQVPYDLTGCTVEFAIKPVDDFGNLTSSFATLSASSGDGEISITNEANGGVAFAIPPGRTSAVAFGLYRYDLVATHADGRRDRVRYGLWVVDEGIA</sequence>
<evidence type="ECO:0000313" key="1">
    <source>
        <dbReference type="EMBL" id="KAB1079404.1"/>
    </source>
</evidence>
<name>A0A6L3SZD0_9HYPH</name>
<reference evidence="1 2" key="1">
    <citation type="submission" date="2019-09" db="EMBL/GenBank/DDBJ databases">
        <title>YIM 48816 draft genome.</title>
        <authorList>
            <person name="Jiang L."/>
        </authorList>
    </citation>
    <scope>NUCLEOTIDE SEQUENCE [LARGE SCALE GENOMIC DNA]</scope>
    <source>
        <strain evidence="1 2">YIM 48816</strain>
    </source>
</reference>
<dbReference type="RefSeq" id="WP_151000139.1">
    <property type="nucleotide sequence ID" value="NZ_BPQY01000460.1"/>
</dbReference>
<dbReference type="Proteomes" id="UP000474159">
    <property type="component" value="Unassembled WGS sequence"/>
</dbReference>
<dbReference type="AlphaFoldDB" id="A0A6L3SZD0"/>
<accession>A0A6L3SZD0</accession>
<gene>
    <name evidence="1" type="ORF">F6X53_11415</name>
</gene>
<organism evidence="1 2">
    <name type="scientific">Methylobacterium soli</name>
    <dbReference type="NCBI Taxonomy" id="553447"/>
    <lineage>
        <taxon>Bacteria</taxon>
        <taxon>Pseudomonadati</taxon>
        <taxon>Pseudomonadota</taxon>
        <taxon>Alphaproteobacteria</taxon>
        <taxon>Hyphomicrobiales</taxon>
        <taxon>Methylobacteriaceae</taxon>
        <taxon>Methylobacterium</taxon>
    </lineage>
</organism>
<dbReference type="EMBL" id="VZZK01000009">
    <property type="protein sequence ID" value="KAB1079404.1"/>
    <property type="molecule type" value="Genomic_DNA"/>
</dbReference>
<comment type="caution">
    <text evidence="1">The sequence shown here is derived from an EMBL/GenBank/DDBJ whole genome shotgun (WGS) entry which is preliminary data.</text>
</comment>
<proteinExistence type="predicted"/>